<keyword evidence="2" id="KW-1185">Reference proteome</keyword>
<reference evidence="1" key="1">
    <citation type="journal article" date="2021" name="Microb. Physiol.">
        <title>Proteogenomic Insights into the Physiology of Marine, Sulfate-Reducing, Filamentous Desulfonema limicola and Desulfonema magnum.</title>
        <authorList>
            <person name="Schnaars V."/>
            <person name="Wohlbrand L."/>
            <person name="Scheve S."/>
            <person name="Hinrichs C."/>
            <person name="Reinhardt R."/>
            <person name="Rabus R."/>
        </authorList>
    </citation>
    <scope>NUCLEOTIDE SEQUENCE</scope>
    <source>
        <strain evidence="1">4be13</strain>
    </source>
</reference>
<sequence>MDEKCFEDYATKLLPRAVEHSADLLDYFFRGRLEITLPDSGAYSVIPCPESLDEAVGFHKITLRAENVSLYDEEMTGGKLTVVLKYRLSKGNPFQNSPPPTSEEFYYVTGKTADGLVVPRNSPGTFEIPLSGSVPLWATPR</sequence>
<gene>
    <name evidence="1" type="ORF">dnm_009280</name>
</gene>
<proteinExistence type="predicted"/>
<organism evidence="1 2">
    <name type="scientific">Desulfonema magnum</name>
    <dbReference type="NCBI Taxonomy" id="45655"/>
    <lineage>
        <taxon>Bacteria</taxon>
        <taxon>Pseudomonadati</taxon>
        <taxon>Thermodesulfobacteriota</taxon>
        <taxon>Desulfobacteria</taxon>
        <taxon>Desulfobacterales</taxon>
        <taxon>Desulfococcaceae</taxon>
        <taxon>Desulfonema</taxon>
    </lineage>
</organism>
<accession>A0A975BH34</accession>
<dbReference type="RefSeq" id="WP_207681200.1">
    <property type="nucleotide sequence ID" value="NZ_CP061800.1"/>
</dbReference>
<protein>
    <submittedName>
        <fullName evidence="1">Uncharacterized protein</fullName>
    </submittedName>
</protein>
<evidence type="ECO:0000313" key="2">
    <source>
        <dbReference type="Proteomes" id="UP000663722"/>
    </source>
</evidence>
<dbReference type="KEGG" id="dmm:dnm_009280"/>
<dbReference type="EMBL" id="CP061800">
    <property type="protein sequence ID" value="QTA84925.1"/>
    <property type="molecule type" value="Genomic_DNA"/>
</dbReference>
<name>A0A975BH34_9BACT</name>
<dbReference type="AlphaFoldDB" id="A0A975BH34"/>
<evidence type="ECO:0000313" key="1">
    <source>
        <dbReference type="EMBL" id="QTA84925.1"/>
    </source>
</evidence>
<dbReference type="Proteomes" id="UP000663722">
    <property type="component" value="Chromosome"/>
</dbReference>